<sequence length="142" mass="17017">MASPTPEYDNDNKVFDGYFNEFKGYKKNNTRNLFYLFPFVIKKKQSNEVKQKAIVINEARKQKRRNQNPSHRKHKHHQKNKNQRSKKSNHRRKQKDGTGSSQKKNHDHKKSHNGKKSHKKKKSHNGKKSHKKKDKGKHRKKK</sequence>
<proteinExistence type="predicted"/>
<reference evidence="2" key="1">
    <citation type="submission" date="2022-08" db="EMBL/GenBank/DDBJ databases">
        <title>Novel sulfate-reducing endosymbionts in the free-living metamonad Anaeramoeba.</title>
        <authorList>
            <person name="Jerlstrom-Hultqvist J."/>
            <person name="Cepicka I."/>
            <person name="Gallot-Lavallee L."/>
            <person name="Salas-Leiva D."/>
            <person name="Curtis B.A."/>
            <person name="Zahonova K."/>
            <person name="Pipaliya S."/>
            <person name="Dacks J."/>
            <person name="Roger A.J."/>
        </authorList>
    </citation>
    <scope>NUCLEOTIDE SEQUENCE</scope>
    <source>
        <strain evidence="2">Schooner1</strain>
    </source>
</reference>
<feature type="compositionally biased region" description="Basic residues" evidence="1">
    <location>
        <begin position="103"/>
        <end position="142"/>
    </location>
</feature>
<evidence type="ECO:0000313" key="3">
    <source>
        <dbReference type="Proteomes" id="UP001150062"/>
    </source>
</evidence>
<evidence type="ECO:0000256" key="1">
    <source>
        <dbReference type="SAM" id="MobiDB-lite"/>
    </source>
</evidence>
<keyword evidence="3" id="KW-1185">Reference proteome</keyword>
<organism evidence="2 3">
    <name type="scientific">Anaeramoeba flamelloides</name>
    <dbReference type="NCBI Taxonomy" id="1746091"/>
    <lineage>
        <taxon>Eukaryota</taxon>
        <taxon>Metamonada</taxon>
        <taxon>Anaeramoebidae</taxon>
        <taxon>Anaeramoeba</taxon>
    </lineage>
</organism>
<evidence type="ECO:0000313" key="2">
    <source>
        <dbReference type="EMBL" id="KAJ6251959.1"/>
    </source>
</evidence>
<feature type="compositionally biased region" description="Basic residues" evidence="1">
    <location>
        <begin position="61"/>
        <end position="94"/>
    </location>
</feature>
<gene>
    <name evidence="2" type="ORF">M0813_14733</name>
</gene>
<accession>A0ABQ8Z4X8</accession>
<dbReference type="Proteomes" id="UP001150062">
    <property type="component" value="Unassembled WGS sequence"/>
</dbReference>
<protein>
    <submittedName>
        <fullName evidence="2">Uncharacterized protein</fullName>
    </submittedName>
</protein>
<name>A0ABQ8Z4X8_9EUKA</name>
<dbReference type="EMBL" id="JAOAOG010000052">
    <property type="protein sequence ID" value="KAJ6251959.1"/>
    <property type="molecule type" value="Genomic_DNA"/>
</dbReference>
<comment type="caution">
    <text evidence="2">The sequence shown here is derived from an EMBL/GenBank/DDBJ whole genome shotgun (WGS) entry which is preliminary data.</text>
</comment>
<feature type="region of interest" description="Disordered" evidence="1">
    <location>
        <begin position="41"/>
        <end position="142"/>
    </location>
</feature>